<name>A0A4R1HSK5_PSEEN</name>
<feature type="compositionally biased region" description="Acidic residues" evidence="7">
    <location>
        <begin position="18"/>
        <end position="37"/>
    </location>
</feature>
<dbReference type="Pfam" id="PF00380">
    <property type="entry name" value="Ribosomal_S9"/>
    <property type="match status" value="1"/>
</dbReference>
<proteinExistence type="inferred from homology"/>
<accession>A0A4R1HSK5</accession>
<dbReference type="InterPro" id="IPR014721">
    <property type="entry name" value="Ribsml_uS5_D2-typ_fold_subgr"/>
</dbReference>
<feature type="region of interest" description="Disordered" evidence="7">
    <location>
        <begin position="1"/>
        <end position="37"/>
    </location>
</feature>
<dbReference type="SUPFAM" id="SSF54211">
    <property type="entry name" value="Ribosomal protein S5 domain 2-like"/>
    <property type="match status" value="1"/>
</dbReference>
<dbReference type="GO" id="GO:0015935">
    <property type="term" value="C:small ribosomal subunit"/>
    <property type="evidence" value="ECO:0007669"/>
    <property type="project" value="UniProtKB-ARBA"/>
</dbReference>
<evidence type="ECO:0000256" key="4">
    <source>
        <dbReference type="ARBA" id="ARBA00035259"/>
    </source>
</evidence>
<dbReference type="InterPro" id="IPR020568">
    <property type="entry name" value="Ribosomal_Su5_D2-typ_SF"/>
</dbReference>
<protein>
    <recommendedName>
        <fullName evidence="4 5">Small ribosomal subunit protein uS9</fullName>
    </recommendedName>
</protein>
<dbReference type="Proteomes" id="UP000295560">
    <property type="component" value="Unassembled WGS sequence"/>
</dbReference>
<dbReference type="GO" id="GO:0005737">
    <property type="term" value="C:cytoplasm"/>
    <property type="evidence" value="ECO:0007669"/>
    <property type="project" value="UniProtKB-ARBA"/>
</dbReference>
<dbReference type="AlphaFoldDB" id="A0A4R1HSK5"/>
<organism evidence="8 9">
    <name type="scientific">Pseudonocardia endophytica</name>
    <dbReference type="NCBI Taxonomy" id="401976"/>
    <lineage>
        <taxon>Bacteria</taxon>
        <taxon>Bacillati</taxon>
        <taxon>Actinomycetota</taxon>
        <taxon>Actinomycetes</taxon>
        <taxon>Pseudonocardiales</taxon>
        <taxon>Pseudonocardiaceae</taxon>
        <taxon>Pseudonocardia</taxon>
    </lineage>
</organism>
<gene>
    <name evidence="5" type="primary">rpsI</name>
    <name evidence="8" type="ORF">EV378_4331</name>
</gene>
<dbReference type="PANTHER" id="PTHR21569">
    <property type="entry name" value="RIBOSOMAL PROTEIN S9"/>
    <property type="match status" value="1"/>
</dbReference>
<dbReference type="PROSITE" id="PS00360">
    <property type="entry name" value="RIBOSOMAL_S9"/>
    <property type="match status" value="1"/>
</dbReference>
<dbReference type="GO" id="GO:0006412">
    <property type="term" value="P:translation"/>
    <property type="evidence" value="ECO:0007669"/>
    <property type="project" value="UniProtKB-UniRule"/>
</dbReference>
<evidence type="ECO:0000256" key="2">
    <source>
        <dbReference type="ARBA" id="ARBA00022980"/>
    </source>
</evidence>
<dbReference type="RefSeq" id="WP_243653687.1">
    <property type="nucleotide sequence ID" value="NZ_SMFZ01000002.1"/>
</dbReference>
<evidence type="ECO:0000256" key="5">
    <source>
        <dbReference type="HAMAP-Rule" id="MF_00532"/>
    </source>
</evidence>
<comment type="similarity">
    <text evidence="1 5 6">Belongs to the universal ribosomal protein uS9 family.</text>
</comment>
<dbReference type="InterPro" id="IPR000754">
    <property type="entry name" value="Ribosomal_uS9"/>
</dbReference>
<keyword evidence="3 5" id="KW-0687">Ribonucleoprotein</keyword>
<evidence type="ECO:0000256" key="7">
    <source>
        <dbReference type="SAM" id="MobiDB-lite"/>
    </source>
</evidence>
<dbReference type="PANTHER" id="PTHR21569:SF1">
    <property type="entry name" value="SMALL RIBOSOMAL SUBUNIT PROTEIN US9M"/>
    <property type="match status" value="1"/>
</dbReference>
<dbReference type="EMBL" id="SMFZ01000002">
    <property type="protein sequence ID" value="TCK20372.1"/>
    <property type="molecule type" value="Genomic_DNA"/>
</dbReference>
<dbReference type="InterPro" id="IPR023035">
    <property type="entry name" value="Ribosomal_uS9_bac/plastid"/>
</dbReference>
<dbReference type="InterPro" id="IPR020574">
    <property type="entry name" value="Ribosomal_uS9_CS"/>
</dbReference>
<reference evidence="8 9" key="1">
    <citation type="submission" date="2019-03" db="EMBL/GenBank/DDBJ databases">
        <title>Sequencing the genomes of 1000 actinobacteria strains.</title>
        <authorList>
            <person name="Klenk H.-P."/>
        </authorList>
    </citation>
    <scope>NUCLEOTIDE SEQUENCE [LARGE SCALE GENOMIC DNA]</scope>
    <source>
        <strain evidence="8 9">DSM 44969</strain>
    </source>
</reference>
<dbReference type="HAMAP" id="MF_00532_B">
    <property type="entry name" value="Ribosomal_uS9_B"/>
    <property type="match status" value="1"/>
</dbReference>
<evidence type="ECO:0000256" key="3">
    <source>
        <dbReference type="ARBA" id="ARBA00023274"/>
    </source>
</evidence>
<evidence type="ECO:0000256" key="1">
    <source>
        <dbReference type="ARBA" id="ARBA00005251"/>
    </source>
</evidence>
<evidence type="ECO:0000313" key="8">
    <source>
        <dbReference type="EMBL" id="TCK20372.1"/>
    </source>
</evidence>
<comment type="caution">
    <text evidence="8">The sequence shown here is derived from an EMBL/GenBank/DDBJ whole genome shotgun (WGS) entry which is preliminary data.</text>
</comment>
<dbReference type="NCBIfam" id="NF001099">
    <property type="entry name" value="PRK00132.1"/>
    <property type="match status" value="1"/>
</dbReference>
<dbReference type="FunFam" id="3.30.230.10:FF:000001">
    <property type="entry name" value="30S ribosomal protein S9"/>
    <property type="match status" value="1"/>
</dbReference>
<evidence type="ECO:0000313" key="9">
    <source>
        <dbReference type="Proteomes" id="UP000295560"/>
    </source>
</evidence>
<evidence type="ECO:0000256" key="6">
    <source>
        <dbReference type="RuleBase" id="RU003815"/>
    </source>
</evidence>
<dbReference type="GO" id="GO:0003735">
    <property type="term" value="F:structural constituent of ribosome"/>
    <property type="evidence" value="ECO:0007669"/>
    <property type="project" value="InterPro"/>
</dbReference>
<dbReference type="Gene3D" id="3.30.230.10">
    <property type="match status" value="1"/>
</dbReference>
<dbReference type="GO" id="GO:0003723">
    <property type="term" value="F:RNA binding"/>
    <property type="evidence" value="ECO:0007669"/>
    <property type="project" value="TreeGrafter"/>
</dbReference>
<sequence>MTSPEDGQDEVAYTAETEGVETEGVETEGVEAEATEGELTETIGEEVADVDYSIGDASDFDADAFAAEAPVLGDRPVQTVGRRKEAVVRIRMVPGSGNFTLNGKALDEYFPNKLHQQLVKDPLTTVEKTERFDIHANLHGGGTSGQAGALRLAIARALAELDSEDRPPLKKAGFLTRDDRAVERKKYGLKKARKAPQYSKR</sequence>
<keyword evidence="2 5" id="KW-0689">Ribosomal protein</keyword>
<keyword evidence="9" id="KW-1185">Reference proteome</keyword>